<dbReference type="SUPFAM" id="SSF53448">
    <property type="entry name" value="Nucleotide-diphospho-sugar transferases"/>
    <property type="match status" value="1"/>
</dbReference>
<keyword evidence="5" id="KW-1185">Reference proteome</keyword>
<dbReference type="PANTHER" id="PTHR13778">
    <property type="entry name" value="GLYCOSYLTRANSFERASE 8 DOMAIN-CONTAINING PROTEIN"/>
    <property type="match status" value="1"/>
</dbReference>
<evidence type="ECO:0008006" key="6">
    <source>
        <dbReference type="Google" id="ProtNLM"/>
    </source>
</evidence>
<reference evidence="4 5" key="1">
    <citation type="journal article" date="2021" name="Hortic Res">
        <title>Chromosome-scale assembly of the Dendrobium chrysotoxum genome enhances the understanding of orchid evolution.</title>
        <authorList>
            <person name="Zhang Y."/>
            <person name="Zhang G.Q."/>
            <person name="Zhang D."/>
            <person name="Liu X.D."/>
            <person name="Xu X.Y."/>
            <person name="Sun W.H."/>
            <person name="Yu X."/>
            <person name="Zhu X."/>
            <person name="Wang Z.W."/>
            <person name="Zhao X."/>
            <person name="Zhong W.Y."/>
            <person name="Chen H."/>
            <person name="Yin W.L."/>
            <person name="Huang T."/>
            <person name="Niu S.C."/>
            <person name="Liu Z.J."/>
        </authorList>
    </citation>
    <scope>NUCLEOTIDE SEQUENCE [LARGE SCALE GENOMIC DNA]</scope>
    <source>
        <strain evidence="4">Lindl</strain>
    </source>
</reference>
<dbReference type="InterPro" id="IPR029044">
    <property type="entry name" value="Nucleotide-diphossugar_trans"/>
</dbReference>
<dbReference type="InterPro" id="IPR050748">
    <property type="entry name" value="Glycosyltrans_8_dom-fam"/>
</dbReference>
<evidence type="ECO:0000313" key="5">
    <source>
        <dbReference type="Proteomes" id="UP000775213"/>
    </source>
</evidence>
<evidence type="ECO:0000256" key="2">
    <source>
        <dbReference type="ARBA" id="ARBA00022676"/>
    </source>
</evidence>
<dbReference type="EMBL" id="JAGFBR010000011">
    <property type="protein sequence ID" value="KAH0458961.1"/>
    <property type="molecule type" value="Genomic_DNA"/>
</dbReference>
<keyword evidence="2" id="KW-0328">Glycosyltransferase</keyword>
<dbReference type="GO" id="GO:0005794">
    <property type="term" value="C:Golgi apparatus"/>
    <property type="evidence" value="ECO:0007669"/>
    <property type="project" value="TreeGrafter"/>
</dbReference>
<dbReference type="GO" id="GO:0016757">
    <property type="term" value="F:glycosyltransferase activity"/>
    <property type="evidence" value="ECO:0007669"/>
    <property type="project" value="UniProtKB-KW"/>
</dbReference>
<accession>A0AAV7GSH2</accession>
<protein>
    <recommendedName>
        <fullName evidence="6">Hexosyltransferase</fullName>
    </recommendedName>
</protein>
<dbReference type="Proteomes" id="UP000775213">
    <property type="component" value="Unassembled WGS sequence"/>
</dbReference>
<proteinExistence type="predicted"/>
<sequence>MQISPPICPSKKLLLRLRYSYITIRGGGRGGLGGHVPPPPPPPPISSSQSIYFISSSQSIYFQFLASKAIPYLNSTISTTFAFLHFLIHPFDPSLVSDLFSTSIRTALDHPLNYARSYLPRLLPSCISPVVYLNSDLILVDDIAAISVGVRQKNC</sequence>
<dbReference type="Gene3D" id="3.90.550.10">
    <property type="entry name" value="Spore Coat Polysaccharide Biosynthesis Protein SpsA, Chain A"/>
    <property type="match status" value="1"/>
</dbReference>
<evidence type="ECO:0000313" key="4">
    <source>
        <dbReference type="EMBL" id="KAH0458961.1"/>
    </source>
</evidence>
<name>A0AAV7GSH2_DENCH</name>
<evidence type="ECO:0000256" key="1">
    <source>
        <dbReference type="ARBA" id="ARBA00004877"/>
    </source>
</evidence>
<organism evidence="4 5">
    <name type="scientific">Dendrobium chrysotoxum</name>
    <name type="common">Orchid</name>
    <dbReference type="NCBI Taxonomy" id="161865"/>
    <lineage>
        <taxon>Eukaryota</taxon>
        <taxon>Viridiplantae</taxon>
        <taxon>Streptophyta</taxon>
        <taxon>Embryophyta</taxon>
        <taxon>Tracheophyta</taxon>
        <taxon>Spermatophyta</taxon>
        <taxon>Magnoliopsida</taxon>
        <taxon>Liliopsida</taxon>
        <taxon>Asparagales</taxon>
        <taxon>Orchidaceae</taxon>
        <taxon>Epidendroideae</taxon>
        <taxon>Malaxideae</taxon>
        <taxon>Dendrobiinae</taxon>
        <taxon>Dendrobium</taxon>
    </lineage>
</organism>
<dbReference type="AlphaFoldDB" id="A0AAV7GSH2"/>
<comment type="caution">
    <text evidence="4">The sequence shown here is derived from an EMBL/GenBank/DDBJ whole genome shotgun (WGS) entry which is preliminary data.</text>
</comment>
<evidence type="ECO:0000256" key="3">
    <source>
        <dbReference type="ARBA" id="ARBA00022679"/>
    </source>
</evidence>
<keyword evidence="3" id="KW-0808">Transferase</keyword>
<dbReference type="PANTHER" id="PTHR13778:SF59">
    <property type="entry name" value="HEXOSYLTRANSFERASE"/>
    <property type="match status" value="1"/>
</dbReference>
<comment type="pathway">
    <text evidence="1">Glycan metabolism; pectin biosynthesis.</text>
</comment>
<gene>
    <name evidence="4" type="ORF">IEQ34_011775</name>
</gene>